<protein>
    <submittedName>
        <fullName evidence="2">ECF transporter S component</fullName>
    </submittedName>
</protein>
<dbReference type="AlphaFoldDB" id="A0A1I2P395"/>
<dbReference type="EMBL" id="QAMZ01000018">
    <property type="protein sequence ID" value="PWL54814.1"/>
    <property type="molecule type" value="Genomic_DNA"/>
</dbReference>
<dbReference type="Pfam" id="PF12822">
    <property type="entry name" value="ECF_trnsprt"/>
    <property type="match status" value="1"/>
</dbReference>
<organism evidence="3 4">
    <name type="scientific">Clostridium cadaveris</name>
    <dbReference type="NCBI Taxonomy" id="1529"/>
    <lineage>
        <taxon>Bacteria</taxon>
        <taxon>Bacillati</taxon>
        <taxon>Bacillota</taxon>
        <taxon>Clostridia</taxon>
        <taxon>Eubacteriales</taxon>
        <taxon>Clostridiaceae</taxon>
        <taxon>Clostridium</taxon>
    </lineage>
</organism>
<keyword evidence="1" id="KW-1133">Transmembrane helix</keyword>
<dbReference type="RefSeq" id="WP_027639560.1">
    <property type="nucleotide sequence ID" value="NZ_BAAACD010000031.1"/>
</dbReference>
<accession>A0A1I2P395</accession>
<sequence>MQRTKANTTKNVRQLVIVGLLAGIILFLGFSGLGFIQLPIAKITIVHIPVMIGALIEGPKVGLILAFIFGASSLYQSMVAPTLLSFAIVDPRVSILPRLLIPITCYFAYKFIKIKNESVRVGLAAMIGSLTNTIGFLGMIFMLYIDQYAEAYKLAISGAKTAIMSLVYTNGIIEAIASAFITSAIVIAVKKMKR</sequence>
<feature type="transmembrane region" description="Helical" evidence="1">
    <location>
        <begin position="12"/>
        <end position="30"/>
    </location>
</feature>
<name>A0A1I2P395_9CLOT</name>
<reference evidence="3 4" key="1">
    <citation type="submission" date="2016-10" db="EMBL/GenBank/DDBJ databases">
        <authorList>
            <person name="de Groot N.N."/>
        </authorList>
    </citation>
    <scope>NUCLEOTIDE SEQUENCE [LARGE SCALE GENOMIC DNA]</scope>
    <source>
        <strain evidence="3 4">NLAE-zl-G419</strain>
    </source>
</reference>
<dbReference type="GO" id="GO:0022857">
    <property type="term" value="F:transmembrane transporter activity"/>
    <property type="evidence" value="ECO:0007669"/>
    <property type="project" value="InterPro"/>
</dbReference>
<evidence type="ECO:0000313" key="2">
    <source>
        <dbReference type="EMBL" id="PWL54814.1"/>
    </source>
</evidence>
<dbReference type="GeneID" id="90545463"/>
<dbReference type="STRING" id="1529.SAMN04487885_12444"/>
<feature type="transmembrane region" description="Helical" evidence="1">
    <location>
        <begin position="124"/>
        <end position="145"/>
    </location>
</feature>
<proteinExistence type="predicted"/>
<evidence type="ECO:0000256" key="1">
    <source>
        <dbReference type="SAM" id="Phobius"/>
    </source>
</evidence>
<dbReference type="InterPro" id="IPR024529">
    <property type="entry name" value="ECF_trnsprt_substrate-spec"/>
</dbReference>
<dbReference type="EMBL" id="FOOE01000024">
    <property type="protein sequence ID" value="SFG07941.1"/>
    <property type="molecule type" value="Genomic_DNA"/>
</dbReference>
<feature type="transmembrane region" description="Helical" evidence="1">
    <location>
        <begin position="165"/>
        <end position="189"/>
    </location>
</feature>
<dbReference type="Proteomes" id="UP000182135">
    <property type="component" value="Unassembled WGS sequence"/>
</dbReference>
<evidence type="ECO:0000313" key="5">
    <source>
        <dbReference type="Proteomes" id="UP000246114"/>
    </source>
</evidence>
<evidence type="ECO:0000313" key="4">
    <source>
        <dbReference type="Proteomes" id="UP000182135"/>
    </source>
</evidence>
<keyword evidence="1" id="KW-0472">Membrane</keyword>
<gene>
    <name evidence="2" type="ORF">DBY38_03255</name>
    <name evidence="3" type="ORF">SAMN04487885_12444</name>
</gene>
<keyword evidence="1" id="KW-0812">Transmembrane</keyword>
<dbReference type="Proteomes" id="UP000246114">
    <property type="component" value="Unassembled WGS sequence"/>
</dbReference>
<evidence type="ECO:0000313" key="3">
    <source>
        <dbReference type="EMBL" id="SFG07941.1"/>
    </source>
</evidence>
<dbReference type="Gene3D" id="1.10.1760.20">
    <property type="match status" value="1"/>
</dbReference>
<dbReference type="OrthoDB" id="9813540at2"/>
<keyword evidence="4" id="KW-1185">Reference proteome</keyword>
<dbReference type="eggNOG" id="COG4684">
    <property type="taxonomic scope" value="Bacteria"/>
</dbReference>
<reference evidence="2 5" key="2">
    <citation type="submission" date="2018-03" db="EMBL/GenBank/DDBJ databases">
        <title>The uncultured portion of the human microbiome is neutrally assembled.</title>
        <authorList>
            <person name="Jeraldo P."/>
            <person name="Boardman L."/>
            <person name="White B.A."/>
            <person name="Nelson H."/>
            <person name="Goldenfeld N."/>
            <person name="Chia N."/>
        </authorList>
    </citation>
    <scope>NUCLEOTIDE SEQUENCE [LARGE SCALE GENOMIC DNA]</scope>
    <source>
        <strain evidence="2">CIM:MAG 903</strain>
    </source>
</reference>